<keyword evidence="4" id="KW-1185">Reference proteome</keyword>
<sequence length="185" mass="20086">MEQPKYKVVEGDQCALARSFSFSESESEPGISTASSSDSDSFEEVTSFVSSSTSSSSSADQFATEPLNDMSSLFQQLPLKRGLSKYYQGKAESFTSLEKVRSLEDLVKPENRYNKKLKCCRSNGVVMGECEEAKCTASSSSCSAVISKQVSQRGSENFMVRIAPILPHRSSSTATTIPNQTALLV</sequence>
<feature type="region of interest" description="Disordered" evidence="3">
    <location>
        <begin position="21"/>
        <end position="42"/>
    </location>
</feature>
<accession>A0A1S3UDJ9</accession>
<evidence type="ECO:0000256" key="3">
    <source>
        <dbReference type="SAM" id="MobiDB-lite"/>
    </source>
</evidence>
<evidence type="ECO:0000313" key="4">
    <source>
        <dbReference type="Proteomes" id="UP000087766"/>
    </source>
</evidence>
<reference evidence="5" key="2">
    <citation type="submission" date="2025-08" db="UniProtKB">
        <authorList>
            <consortium name="RefSeq"/>
        </authorList>
    </citation>
    <scope>IDENTIFICATION</scope>
    <source>
        <tissue evidence="5">Leaf</tissue>
    </source>
</reference>
<dbReference type="OrthoDB" id="1938584at2759"/>
<proteinExistence type="predicted"/>
<organism evidence="4 5">
    <name type="scientific">Vigna radiata var. radiata</name>
    <name type="common">Mung bean</name>
    <name type="synonym">Phaseolus aureus</name>
    <dbReference type="NCBI Taxonomy" id="3916"/>
    <lineage>
        <taxon>Eukaryota</taxon>
        <taxon>Viridiplantae</taxon>
        <taxon>Streptophyta</taxon>
        <taxon>Embryophyta</taxon>
        <taxon>Tracheophyta</taxon>
        <taxon>Spermatophyta</taxon>
        <taxon>Magnoliopsida</taxon>
        <taxon>eudicotyledons</taxon>
        <taxon>Gunneridae</taxon>
        <taxon>Pentapetalae</taxon>
        <taxon>rosids</taxon>
        <taxon>fabids</taxon>
        <taxon>Fabales</taxon>
        <taxon>Fabaceae</taxon>
        <taxon>Papilionoideae</taxon>
        <taxon>50 kb inversion clade</taxon>
        <taxon>NPAAA clade</taxon>
        <taxon>indigoferoid/millettioid clade</taxon>
        <taxon>Phaseoleae</taxon>
        <taxon>Vigna</taxon>
    </lineage>
</organism>
<evidence type="ECO:0000256" key="1">
    <source>
        <dbReference type="ARBA" id="ARBA00004123"/>
    </source>
</evidence>
<dbReference type="GO" id="GO:0006950">
    <property type="term" value="P:response to stress"/>
    <property type="evidence" value="ECO:0007669"/>
    <property type="project" value="UniProtKB-ARBA"/>
</dbReference>
<evidence type="ECO:0000256" key="2">
    <source>
        <dbReference type="ARBA" id="ARBA00023242"/>
    </source>
</evidence>
<comment type="subcellular location">
    <subcellularLocation>
        <location evidence="1">Nucleus</location>
    </subcellularLocation>
</comment>
<evidence type="ECO:0000313" key="5">
    <source>
        <dbReference type="RefSeq" id="XP_014504029.1"/>
    </source>
</evidence>
<dbReference type="STRING" id="3916.A0A1S3UDJ9"/>
<dbReference type="GeneID" id="106764278"/>
<dbReference type="RefSeq" id="XP_014504029.1">
    <property type="nucleotide sequence ID" value="XM_014648543.2"/>
</dbReference>
<dbReference type="KEGG" id="vra:106764278"/>
<dbReference type="InterPro" id="IPR051992">
    <property type="entry name" value="OxStress_Response_Reg"/>
</dbReference>
<gene>
    <name evidence="5" type="primary">LOC106764278</name>
</gene>
<dbReference type="Proteomes" id="UP000087766">
    <property type="component" value="Chromosome 6"/>
</dbReference>
<dbReference type="PANTHER" id="PTHR33172">
    <property type="entry name" value="OS08G0516900 PROTEIN"/>
    <property type="match status" value="1"/>
</dbReference>
<protein>
    <submittedName>
        <fullName evidence="5">Uncharacterized protein LOC106764278</fullName>
    </submittedName>
</protein>
<dbReference type="AlphaFoldDB" id="A0A1S3UDJ9"/>
<dbReference type="PANTHER" id="PTHR33172:SF29">
    <property type="entry name" value="OS06G0559400 PROTEIN"/>
    <property type="match status" value="1"/>
</dbReference>
<dbReference type="GO" id="GO:0005634">
    <property type="term" value="C:nucleus"/>
    <property type="evidence" value="ECO:0007669"/>
    <property type="project" value="UniProtKB-SubCell"/>
</dbReference>
<feature type="compositionally biased region" description="Low complexity" evidence="3">
    <location>
        <begin position="32"/>
        <end position="42"/>
    </location>
</feature>
<keyword evidence="2" id="KW-0539">Nucleus</keyword>
<name>A0A1S3UDJ9_VIGRR</name>
<reference evidence="4" key="1">
    <citation type="journal article" date="2014" name="Nat. Commun.">
        <title>Genome sequence of mungbean and insights into evolution within Vigna species.</title>
        <authorList>
            <person name="Kang Y.J."/>
            <person name="Kim S.K."/>
            <person name="Kim M.Y."/>
            <person name="Lestari P."/>
            <person name="Kim K.H."/>
            <person name="Ha B.K."/>
            <person name="Jun T.H."/>
            <person name="Hwang W.J."/>
            <person name="Lee T."/>
            <person name="Lee J."/>
            <person name="Shim S."/>
            <person name="Yoon M.Y."/>
            <person name="Jang Y.E."/>
            <person name="Han K.S."/>
            <person name="Taeprayoon P."/>
            <person name="Yoon N."/>
            <person name="Somta P."/>
            <person name="Tanya P."/>
            <person name="Kim K.S."/>
            <person name="Gwag J.G."/>
            <person name="Moon J.K."/>
            <person name="Lee Y.H."/>
            <person name="Park B.S."/>
            <person name="Bombarely A."/>
            <person name="Doyle J.J."/>
            <person name="Jackson S.A."/>
            <person name="Schafleitner R."/>
            <person name="Srinives P."/>
            <person name="Varshney R.K."/>
            <person name="Lee S.H."/>
        </authorList>
    </citation>
    <scope>NUCLEOTIDE SEQUENCE [LARGE SCALE GENOMIC DNA]</scope>
    <source>
        <strain evidence="4">cv. VC1973A</strain>
    </source>
</reference>